<keyword evidence="2" id="KW-1185">Reference proteome</keyword>
<dbReference type="AlphaFoldDB" id="T0GRP8"/>
<evidence type="ECO:0000313" key="1">
    <source>
        <dbReference type="EMBL" id="EQB03317.1"/>
    </source>
</evidence>
<dbReference type="EMBL" id="ATIB01000042">
    <property type="protein sequence ID" value="EQB03317.1"/>
    <property type="molecule type" value="Genomic_DNA"/>
</dbReference>
<gene>
    <name evidence="1" type="ORF">L485_06620</name>
</gene>
<evidence type="ECO:0000313" key="2">
    <source>
        <dbReference type="Proteomes" id="UP000015524"/>
    </source>
</evidence>
<sequence>MRPFLWRLLEWRLWVEDGHKYRHPSESWDLI</sequence>
<organism evidence="1 2">
    <name type="scientific">Sphingobium baderi LL03</name>
    <dbReference type="NCBI Taxonomy" id="1114964"/>
    <lineage>
        <taxon>Bacteria</taxon>
        <taxon>Pseudomonadati</taxon>
        <taxon>Pseudomonadota</taxon>
        <taxon>Alphaproteobacteria</taxon>
        <taxon>Sphingomonadales</taxon>
        <taxon>Sphingomonadaceae</taxon>
        <taxon>Sphingobium</taxon>
    </lineage>
</organism>
<proteinExistence type="predicted"/>
<reference evidence="1 2" key="1">
    <citation type="journal article" date="2013" name="Genome Announc.">
        <title>Draft Genome Sequence of a Hexachlorocyclohexane-Degrading Bacterium, Sphingobium baderi Strain LL03T.</title>
        <authorList>
            <person name="Kaur J."/>
            <person name="Verma H."/>
            <person name="Tripathi C."/>
            <person name="Khurana J.P."/>
            <person name="Lal R."/>
        </authorList>
    </citation>
    <scope>NUCLEOTIDE SEQUENCE [LARGE SCALE GENOMIC DNA]</scope>
    <source>
        <strain evidence="1 2">LL03</strain>
    </source>
</reference>
<name>T0GRP8_9SPHN</name>
<comment type="caution">
    <text evidence="1">The sequence shown here is derived from an EMBL/GenBank/DDBJ whole genome shotgun (WGS) entry which is preliminary data.</text>
</comment>
<dbReference type="PATRIC" id="fig|1114964.8.peg.2041"/>
<dbReference type="Proteomes" id="UP000015524">
    <property type="component" value="Unassembled WGS sequence"/>
</dbReference>
<protein>
    <submittedName>
        <fullName evidence="1">Uncharacterized protein</fullName>
    </submittedName>
</protein>
<accession>T0GRP8</accession>